<accession>A0A0A9BG12</accession>
<name>A0A0A9BG12_ARUDO</name>
<proteinExistence type="predicted"/>
<reference evidence="1" key="2">
    <citation type="journal article" date="2015" name="Data Brief">
        <title>Shoot transcriptome of the giant reed, Arundo donax.</title>
        <authorList>
            <person name="Barrero R.A."/>
            <person name="Guerrero F.D."/>
            <person name="Moolhuijzen P."/>
            <person name="Goolsby J.A."/>
            <person name="Tidwell J."/>
            <person name="Bellgard S.E."/>
            <person name="Bellgard M.I."/>
        </authorList>
    </citation>
    <scope>NUCLEOTIDE SEQUENCE</scope>
    <source>
        <tissue evidence="1">Shoot tissue taken approximately 20 cm above the soil surface</tissue>
    </source>
</reference>
<reference evidence="1" key="1">
    <citation type="submission" date="2014-09" db="EMBL/GenBank/DDBJ databases">
        <authorList>
            <person name="Magalhaes I.L.F."/>
            <person name="Oliveira U."/>
            <person name="Santos F.R."/>
            <person name="Vidigal T.H.D.A."/>
            <person name="Brescovit A.D."/>
            <person name="Santos A.J."/>
        </authorList>
    </citation>
    <scope>NUCLEOTIDE SEQUENCE</scope>
    <source>
        <tissue evidence="1">Shoot tissue taken approximately 20 cm above the soil surface</tissue>
    </source>
</reference>
<dbReference type="AlphaFoldDB" id="A0A0A9BG12"/>
<protein>
    <submittedName>
        <fullName evidence="1">Uncharacterized protein</fullName>
    </submittedName>
</protein>
<organism evidence="1">
    <name type="scientific">Arundo donax</name>
    <name type="common">Giant reed</name>
    <name type="synonym">Donax arundinaceus</name>
    <dbReference type="NCBI Taxonomy" id="35708"/>
    <lineage>
        <taxon>Eukaryota</taxon>
        <taxon>Viridiplantae</taxon>
        <taxon>Streptophyta</taxon>
        <taxon>Embryophyta</taxon>
        <taxon>Tracheophyta</taxon>
        <taxon>Spermatophyta</taxon>
        <taxon>Magnoliopsida</taxon>
        <taxon>Liliopsida</taxon>
        <taxon>Poales</taxon>
        <taxon>Poaceae</taxon>
        <taxon>PACMAD clade</taxon>
        <taxon>Arundinoideae</taxon>
        <taxon>Arundineae</taxon>
        <taxon>Arundo</taxon>
    </lineage>
</organism>
<sequence>MNLLHEYAKEHHYPEHNAAAKKTTWPWLS</sequence>
<evidence type="ECO:0000313" key="1">
    <source>
        <dbReference type="EMBL" id="JAD62291.1"/>
    </source>
</evidence>
<dbReference type="EMBL" id="GBRH01235604">
    <property type="protein sequence ID" value="JAD62291.1"/>
    <property type="molecule type" value="Transcribed_RNA"/>
</dbReference>